<keyword evidence="2" id="KW-1185">Reference proteome</keyword>
<reference evidence="1 2" key="1">
    <citation type="submission" date="2014-04" db="EMBL/GenBank/DDBJ databases">
        <authorList>
            <consortium name="DOE Joint Genome Institute"/>
            <person name="Kuo A."/>
            <person name="Kohler A."/>
            <person name="Jargeat P."/>
            <person name="Nagy L.G."/>
            <person name="Floudas D."/>
            <person name="Copeland A."/>
            <person name="Barry K.W."/>
            <person name="Cichocki N."/>
            <person name="Veneault-Fourrey C."/>
            <person name="LaButti K."/>
            <person name="Lindquist E.A."/>
            <person name="Lipzen A."/>
            <person name="Lundell T."/>
            <person name="Morin E."/>
            <person name="Murat C."/>
            <person name="Sun H."/>
            <person name="Tunlid A."/>
            <person name="Henrissat B."/>
            <person name="Grigoriev I.V."/>
            <person name="Hibbett D.S."/>
            <person name="Martin F."/>
            <person name="Nordberg H.P."/>
            <person name="Cantor M.N."/>
            <person name="Hua S.X."/>
        </authorList>
    </citation>
    <scope>NUCLEOTIDE SEQUENCE [LARGE SCALE GENOMIC DNA]</scope>
    <source>
        <strain evidence="1 2">Ve08.2h10</strain>
    </source>
</reference>
<dbReference type="HOGENOM" id="CLU_171507_2_0_1"/>
<name>A0A0D0BT83_9AGAM</name>
<accession>A0A0D0BT83</accession>
<sequence length="49" mass="5476">FHTSILPREGWMLELLNGHPERIWVCLSVSHDAFGGLLQLLIQHGVAPS</sequence>
<evidence type="ECO:0000313" key="2">
    <source>
        <dbReference type="Proteomes" id="UP000054538"/>
    </source>
</evidence>
<proteinExistence type="predicted"/>
<dbReference type="AlphaFoldDB" id="A0A0D0BT83"/>
<feature type="non-terminal residue" evidence="1">
    <location>
        <position position="1"/>
    </location>
</feature>
<dbReference type="EMBL" id="KN828667">
    <property type="protein sequence ID" value="KIK74647.1"/>
    <property type="molecule type" value="Genomic_DNA"/>
</dbReference>
<organism evidence="1 2">
    <name type="scientific">Paxillus rubicundulus Ve08.2h10</name>
    <dbReference type="NCBI Taxonomy" id="930991"/>
    <lineage>
        <taxon>Eukaryota</taxon>
        <taxon>Fungi</taxon>
        <taxon>Dikarya</taxon>
        <taxon>Basidiomycota</taxon>
        <taxon>Agaricomycotina</taxon>
        <taxon>Agaricomycetes</taxon>
        <taxon>Agaricomycetidae</taxon>
        <taxon>Boletales</taxon>
        <taxon>Paxilineae</taxon>
        <taxon>Paxillaceae</taxon>
        <taxon>Paxillus</taxon>
    </lineage>
</organism>
<reference evidence="2" key="2">
    <citation type="submission" date="2015-01" db="EMBL/GenBank/DDBJ databases">
        <title>Evolutionary Origins and Diversification of the Mycorrhizal Mutualists.</title>
        <authorList>
            <consortium name="DOE Joint Genome Institute"/>
            <consortium name="Mycorrhizal Genomics Consortium"/>
            <person name="Kohler A."/>
            <person name="Kuo A."/>
            <person name="Nagy L.G."/>
            <person name="Floudas D."/>
            <person name="Copeland A."/>
            <person name="Barry K.W."/>
            <person name="Cichocki N."/>
            <person name="Veneault-Fourrey C."/>
            <person name="LaButti K."/>
            <person name="Lindquist E.A."/>
            <person name="Lipzen A."/>
            <person name="Lundell T."/>
            <person name="Morin E."/>
            <person name="Murat C."/>
            <person name="Riley R."/>
            <person name="Ohm R."/>
            <person name="Sun H."/>
            <person name="Tunlid A."/>
            <person name="Henrissat B."/>
            <person name="Grigoriev I.V."/>
            <person name="Hibbett D.S."/>
            <person name="Martin F."/>
        </authorList>
    </citation>
    <scope>NUCLEOTIDE SEQUENCE [LARGE SCALE GENOMIC DNA]</scope>
    <source>
        <strain evidence="2">Ve08.2h10</strain>
    </source>
</reference>
<dbReference type="OrthoDB" id="2686988at2759"/>
<evidence type="ECO:0000313" key="1">
    <source>
        <dbReference type="EMBL" id="KIK74647.1"/>
    </source>
</evidence>
<gene>
    <name evidence="1" type="ORF">PAXRUDRAFT_175010</name>
</gene>
<protein>
    <submittedName>
        <fullName evidence="1">Uncharacterized protein</fullName>
    </submittedName>
</protein>
<dbReference type="Proteomes" id="UP000054538">
    <property type="component" value="Unassembled WGS sequence"/>
</dbReference>
<dbReference type="InParanoid" id="A0A0D0BT83"/>